<keyword evidence="2" id="KW-1185">Reference proteome</keyword>
<dbReference type="EMBL" id="CP043494">
    <property type="protein sequence ID" value="WNG52185.1"/>
    <property type="molecule type" value="Genomic_DNA"/>
</dbReference>
<protein>
    <submittedName>
        <fullName evidence="1">Uncharacterized protein</fullName>
    </submittedName>
</protein>
<gene>
    <name evidence="1" type="ORF">F0U60_02480</name>
</gene>
<accession>A0ABY9X9Y0</accession>
<reference evidence="1 2" key="1">
    <citation type="submission" date="2019-08" db="EMBL/GenBank/DDBJ databases">
        <title>Archangium and Cystobacter genomes.</title>
        <authorList>
            <person name="Chen I.-C.K."/>
            <person name="Wielgoss S."/>
        </authorList>
    </citation>
    <scope>NUCLEOTIDE SEQUENCE [LARGE SCALE GENOMIC DNA]</scope>
    <source>
        <strain evidence="1 2">Cbm 6</strain>
    </source>
</reference>
<dbReference type="Proteomes" id="UP001611383">
    <property type="component" value="Chromosome"/>
</dbReference>
<sequence>MESIQTTTLQLPSFLHGSYSTIKRKAKAEGRRCAKHYQRNGTLPQPLELRTVSSGDVVFTHNVVDLQDEAPAWRLYMVSEVMMSLYDMDEKNHRHLSNVYETSFRETAWGALYFALSGRAPESAERTALRLEAVLRFWDSLHHGRYLHQKLNTFLTLEELMTTACGWAMDAWCPEGGASVRTRFEVAAERMARATREDSVEAILRQLPHILRFADRQRLNHPEVVTNPTAWREHLVTLDAATFERLSSVRPAWVLERLYLWDRQLDVH</sequence>
<proteinExistence type="predicted"/>
<organism evidence="1 2">
    <name type="scientific">Archangium minus</name>
    <dbReference type="NCBI Taxonomy" id="83450"/>
    <lineage>
        <taxon>Bacteria</taxon>
        <taxon>Pseudomonadati</taxon>
        <taxon>Myxococcota</taxon>
        <taxon>Myxococcia</taxon>
        <taxon>Myxococcales</taxon>
        <taxon>Cystobacterineae</taxon>
        <taxon>Archangiaceae</taxon>
        <taxon>Archangium</taxon>
    </lineage>
</organism>
<evidence type="ECO:0000313" key="1">
    <source>
        <dbReference type="EMBL" id="WNG52185.1"/>
    </source>
</evidence>
<name>A0ABY9X9Y0_9BACT</name>
<evidence type="ECO:0000313" key="2">
    <source>
        <dbReference type="Proteomes" id="UP001611383"/>
    </source>
</evidence>